<evidence type="ECO:0008006" key="4">
    <source>
        <dbReference type="Google" id="ProtNLM"/>
    </source>
</evidence>
<comment type="caution">
    <text evidence="2">The sequence shown here is derived from an EMBL/GenBank/DDBJ whole genome shotgun (WGS) entry which is preliminary data.</text>
</comment>
<keyword evidence="3" id="KW-1185">Reference proteome</keyword>
<organism evidence="2 3">
    <name type="scientific">Streptomyces natalensis ATCC 27448</name>
    <dbReference type="NCBI Taxonomy" id="1240678"/>
    <lineage>
        <taxon>Bacteria</taxon>
        <taxon>Bacillati</taxon>
        <taxon>Actinomycetota</taxon>
        <taxon>Actinomycetes</taxon>
        <taxon>Kitasatosporales</taxon>
        <taxon>Streptomycetaceae</taxon>
        <taxon>Streptomyces</taxon>
    </lineage>
</organism>
<evidence type="ECO:0000256" key="1">
    <source>
        <dbReference type="SAM" id="MobiDB-lite"/>
    </source>
</evidence>
<proteinExistence type="predicted"/>
<evidence type="ECO:0000313" key="2">
    <source>
        <dbReference type="EMBL" id="KIZ17303.1"/>
    </source>
</evidence>
<gene>
    <name evidence="2" type="ORF">SNA_14850</name>
</gene>
<dbReference type="InterPro" id="IPR026496">
    <property type="entry name" value="GRASP_targ"/>
</dbReference>
<dbReference type="AlphaFoldDB" id="A0A0D7CM97"/>
<feature type="compositionally biased region" description="Polar residues" evidence="1">
    <location>
        <begin position="61"/>
        <end position="71"/>
    </location>
</feature>
<evidence type="ECO:0000313" key="3">
    <source>
        <dbReference type="Proteomes" id="UP000032458"/>
    </source>
</evidence>
<accession>A0A0D7CM97</accession>
<dbReference type="PATRIC" id="fig|1240678.4.peg.3117"/>
<feature type="region of interest" description="Disordered" evidence="1">
    <location>
        <begin position="1"/>
        <end position="21"/>
    </location>
</feature>
<name>A0A0D7CM97_9ACTN</name>
<dbReference type="Proteomes" id="UP000032458">
    <property type="component" value="Unassembled WGS sequence"/>
</dbReference>
<dbReference type="InterPro" id="IPR025843">
    <property type="entry name" value="Actino_peptide"/>
</dbReference>
<dbReference type="RefSeq" id="WP_030067897.1">
    <property type="nucleotide sequence ID" value="NZ_JRKI01000023.1"/>
</dbReference>
<reference evidence="2 3" key="1">
    <citation type="submission" date="2014-09" db="EMBL/GenBank/DDBJ databases">
        <title>Draft genome sequence of Streptomyces natalensis ATCC 27448, producer of the antifungal pimaricin.</title>
        <authorList>
            <person name="Mendes M.V."/>
            <person name="Beites T."/>
            <person name="Pires S."/>
            <person name="Santos C.L."/>
            <person name="Moradas-Ferreira P."/>
        </authorList>
    </citation>
    <scope>NUCLEOTIDE SEQUENCE [LARGE SCALE GENOMIC DNA]</scope>
    <source>
        <strain evidence="2 3">ATCC 27448</strain>
    </source>
</reference>
<feature type="region of interest" description="Disordered" evidence="1">
    <location>
        <begin position="52"/>
        <end position="86"/>
    </location>
</feature>
<dbReference type="EMBL" id="JRKI01000023">
    <property type="protein sequence ID" value="KIZ17303.1"/>
    <property type="molecule type" value="Genomic_DNA"/>
</dbReference>
<protein>
    <recommendedName>
        <fullName evidence="4">ATP-grasp-modified RiPP</fullName>
    </recommendedName>
</protein>
<dbReference type="NCBIfam" id="TIGR04186">
    <property type="entry name" value="GRASP_targ"/>
    <property type="match status" value="1"/>
</dbReference>
<dbReference type="Pfam" id="PF14408">
    <property type="entry name" value="Actino_peptide"/>
    <property type="match status" value="1"/>
</dbReference>
<sequence length="86" mass="9539">MQATATDRQHLPWGITRMRPYPSTYHPGYATAELDPATQLTVFRDERGGVVEMGKHGTAKGTETSPQSTNLDSRNDSDSDQDDEQD</sequence>